<dbReference type="AlphaFoldDB" id="A0A0F9U3R7"/>
<organism evidence="2">
    <name type="scientific">marine sediment metagenome</name>
    <dbReference type="NCBI Taxonomy" id="412755"/>
    <lineage>
        <taxon>unclassified sequences</taxon>
        <taxon>metagenomes</taxon>
        <taxon>ecological metagenomes</taxon>
    </lineage>
</organism>
<gene>
    <name evidence="2" type="ORF">LCGC14_0271180</name>
</gene>
<dbReference type="SUPFAM" id="SSF52540">
    <property type="entry name" value="P-loop containing nucleoside triphosphate hydrolases"/>
    <property type="match status" value="1"/>
</dbReference>
<accession>A0A0F9U3R7</accession>
<dbReference type="PANTHER" id="PTHR46411">
    <property type="entry name" value="FAMILY ATPASE, PUTATIVE-RELATED"/>
    <property type="match status" value="1"/>
</dbReference>
<dbReference type="Pfam" id="PF00004">
    <property type="entry name" value="AAA"/>
    <property type="match status" value="1"/>
</dbReference>
<comment type="caution">
    <text evidence="2">The sequence shown here is derived from an EMBL/GenBank/DDBJ whole genome shotgun (WGS) entry which is preliminary data.</text>
</comment>
<feature type="domain" description="AAA+ ATPase" evidence="1">
    <location>
        <begin position="332"/>
        <end position="458"/>
    </location>
</feature>
<dbReference type="InterPro" id="IPR003593">
    <property type="entry name" value="AAA+_ATPase"/>
</dbReference>
<dbReference type="PANTHER" id="PTHR46411:SF2">
    <property type="entry name" value="AAA+ ATPASE DOMAIN-CONTAINING PROTEIN"/>
    <property type="match status" value="1"/>
</dbReference>
<sequence length="537" mass="59895">MQIQLPIKLIHETTTETFKMYRSLRHGATSDEISSYDVNRMTDADLAELRALAATNKLSKYVRVMDAMISMRAGATDFKVPSFAAFPALLTAYLQENFIDGWIYEAGDDGQVRAWAIVKVSLDSGKGSYSNRDTPSVKMVCSAYGKNQNYLSNTSKTWTFEPGDVSRRHVSKILSNAGLICETHDLKTAYLESDEAFADILSTGFARQFRVTGAFINPGHSGRDPMEPLGHRVIMDMDHNRIKSFSEEIETAAFDIAGDGRFIDLPRHHDVLVYDLASHEEFWISTNNIEPYTYRPELKNKMILPQEQADLLDILTTDTDLLTGDIVEGKAAGNIILCKGKPGVGKTLTAEIYSEVCEKPLYSVHAGVLGTTASTIAKNLREVLQRAQRWNCILLIDEADVFVAERGTNVEQNAIVAEFLRTLESFRSLMFMTTNRPDDIDDAIVSRCAAVIAYSLPDADLRARIWKVMSDNFEAGLSDALIAELVEAFNMISSRDIKMLLRLTLRVAKAKNEPLTRDLFRKCAIFRGIPIESKAAA</sequence>
<protein>
    <recommendedName>
        <fullName evidence="1">AAA+ ATPase domain-containing protein</fullName>
    </recommendedName>
</protein>
<dbReference type="SMART" id="SM00382">
    <property type="entry name" value="AAA"/>
    <property type="match status" value="1"/>
</dbReference>
<proteinExistence type="predicted"/>
<dbReference type="InterPro" id="IPR003959">
    <property type="entry name" value="ATPase_AAA_core"/>
</dbReference>
<dbReference type="InterPro" id="IPR027417">
    <property type="entry name" value="P-loop_NTPase"/>
</dbReference>
<dbReference type="GO" id="GO:0005524">
    <property type="term" value="F:ATP binding"/>
    <property type="evidence" value="ECO:0007669"/>
    <property type="project" value="InterPro"/>
</dbReference>
<dbReference type="Gene3D" id="3.40.50.300">
    <property type="entry name" value="P-loop containing nucleotide triphosphate hydrolases"/>
    <property type="match status" value="1"/>
</dbReference>
<evidence type="ECO:0000259" key="1">
    <source>
        <dbReference type="SMART" id="SM00382"/>
    </source>
</evidence>
<name>A0A0F9U3R7_9ZZZZ</name>
<dbReference type="GO" id="GO:0016887">
    <property type="term" value="F:ATP hydrolysis activity"/>
    <property type="evidence" value="ECO:0007669"/>
    <property type="project" value="InterPro"/>
</dbReference>
<reference evidence="2" key="1">
    <citation type="journal article" date="2015" name="Nature">
        <title>Complex archaea that bridge the gap between prokaryotes and eukaryotes.</title>
        <authorList>
            <person name="Spang A."/>
            <person name="Saw J.H."/>
            <person name="Jorgensen S.L."/>
            <person name="Zaremba-Niedzwiedzka K."/>
            <person name="Martijn J."/>
            <person name="Lind A.E."/>
            <person name="van Eijk R."/>
            <person name="Schleper C."/>
            <person name="Guy L."/>
            <person name="Ettema T.J."/>
        </authorList>
    </citation>
    <scope>NUCLEOTIDE SEQUENCE</scope>
</reference>
<dbReference type="EMBL" id="LAZR01000150">
    <property type="protein sequence ID" value="KKN86249.1"/>
    <property type="molecule type" value="Genomic_DNA"/>
</dbReference>
<evidence type="ECO:0000313" key="2">
    <source>
        <dbReference type="EMBL" id="KKN86249.1"/>
    </source>
</evidence>